<evidence type="ECO:0000313" key="3">
    <source>
        <dbReference type="Proteomes" id="UP000321353"/>
    </source>
</evidence>
<name>A0A5B9M9P0_9BACT</name>
<reference evidence="2 3" key="1">
    <citation type="submission" date="2019-02" db="EMBL/GenBank/DDBJ databases">
        <title>Planctomycetal bacteria perform biofilm scaping via a novel small molecule.</title>
        <authorList>
            <person name="Jeske O."/>
            <person name="Boedeker C."/>
            <person name="Wiegand S."/>
            <person name="Breitling P."/>
            <person name="Kallscheuer N."/>
            <person name="Jogler M."/>
            <person name="Rohde M."/>
            <person name="Petersen J."/>
            <person name="Medema M.H."/>
            <person name="Surup F."/>
            <person name="Jogler C."/>
        </authorList>
    </citation>
    <scope>NUCLEOTIDE SEQUENCE [LARGE SCALE GENOMIC DNA]</scope>
    <source>
        <strain evidence="2 3">Mal15</strain>
    </source>
</reference>
<feature type="transmembrane region" description="Helical" evidence="1">
    <location>
        <begin position="16"/>
        <end position="40"/>
    </location>
</feature>
<dbReference type="AlphaFoldDB" id="A0A5B9M9P0"/>
<keyword evidence="3" id="KW-1185">Reference proteome</keyword>
<accession>A0A5B9M9P0</accession>
<dbReference type="RefSeq" id="WP_147866958.1">
    <property type="nucleotide sequence ID" value="NZ_CP036264.1"/>
</dbReference>
<dbReference type="EMBL" id="CP036264">
    <property type="protein sequence ID" value="QEF97249.1"/>
    <property type="molecule type" value="Genomic_DNA"/>
</dbReference>
<dbReference type="KEGG" id="smam:Mal15_12880"/>
<protein>
    <submittedName>
        <fullName evidence="2">Uncharacterized protein</fullName>
    </submittedName>
</protein>
<gene>
    <name evidence="2" type="ORF">Mal15_12880</name>
</gene>
<proteinExistence type="predicted"/>
<keyword evidence="1" id="KW-1133">Transmembrane helix</keyword>
<keyword evidence="1" id="KW-0812">Transmembrane</keyword>
<evidence type="ECO:0000313" key="2">
    <source>
        <dbReference type="EMBL" id="QEF97249.1"/>
    </source>
</evidence>
<evidence type="ECO:0000256" key="1">
    <source>
        <dbReference type="SAM" id="Phobius"/>
    </source>
</evidence>
<organism evidence="2 3">
    <name type="scientific">Stieleria maiorica</name>
    <dbReference type="NCBI Taxonomy" id="2795974"/>
    <lineage>
        <taxon>Bacteria</taxon>
        <taxon>Pseudomonadati</taxon>
        <taxon>Planctomycetota</taxon>
        <taxon>Planctomycetia</taxon>
        <taxon>Pirellulales</taxon>
        <taxon>Pirellulaceae</taxon>
        <taxon>Stieleria</taxon>
    </lineage>
</organism>
<keyword evidence="1" id="KW-0472">Membrane</keyword>
<dbReference type="Proteomes" id="UP000321353">
    <property type="component" value="Chromosome"/>
</dbReference>
<sequence length="468" mass="52423">MASAGSTDSSSTNKRIIVVLIVLLSLAVLLCGGPLTWWFARRSNATAEVAERREEILSRGLPIDDVSMEAFRARMMGHEKSERWMRVLDEIDSQVFHESCRGVPVVGMTEDDADYVYGTPYRYNDEVRQFLDQWSALRAEIHEITEGTGPIWTRVEMESFNTLLPYVQSTRSVAQLLQLEFEDALRRDDRQQAFESVLAGLGVARTLEKEPLIIAQLVVVAVHGMALKQLKLAIELDLFDEEQLKPIFEQLRALDEFGSRYRLAIVGERAMSQPVFDDLQRFGDNLSVPSGGFSQRPIDALASLDVMAQAESIDTEDLSEFFAQTTALDSQFSQQIAQAGWLRRLETVLTSLTVPALGAVGKAFARSAMENRIAKIGVGLRLYEKRNGDWPDDLDVLTSADLGIDFGPIDPVGGNPFGYRVVDGRAEVWGFDPQLPTDVTPPEPIDVSSLSEHEQYLKYWWWTLPATE</sequence>